<reference evidence="3 4" key="1">
    <citation type="submission" date="2020-08" db="EMBL/GenBank/DDBJ databases">
        <authorList>
            <person name="Liu C."/>
            <person name="Sun Q."/>
        </authorList>
    </citation>
    <scope>NUCLEOTIDE SEQUENCE [LARGE SCALE GENOMIC DNA]</scope>
    <source>
        <strain evidence="3 4">NSJ-61</strain>
    </source>
</reference>
<dbReference type="SUPFAM" id="SSF102405">
    <property type="entry name" value="MCP/YpsA-like"/>
    <property type="match status" value="1"/>
</dbReference>
<dbReference type="InterPro" id="IPR003488">
    <property type="entry name" value="DprA"/>
</dbReference>
<dbReference type="InterPro" id="IPR057666">
    <property type="entry name" value="DrpA_SLOG"/>
</dbReference>
<keyword evidence="4" id="KW-1185">Reference proteome</keyword>
<evidence type="ECO:0000313" key="4">
    <source>
        <dbReference type="Proteomes" id="UP000515856"/>
    </source>
</evidence>
<proteinExistence type="inferred from homology"/>
<dbReference type="KEGG" id="ehn:H9Q80_15915"/>
<accession>A0A7G9GLN3</accession>
<feature type="domain" description="Smf/DprA SLOG" evidence="2">
    <location>
        <begin position="39"/>
        <end position="240"/>
    </location>
</feature>
<dbReference type="EMBL" id="CP060636">
    <property type="protein sequence ID" value="QNM11715.1"/>
    <property type="molecule type" value="Genomic_DNA"/>
</dbReference>
<dbReference type="NCBIfam" id="TIGR00732">
    <property type="entry name" value="dprA"/>
    <property type="match status" value="1"/>
</dbReference>
<dbReference type="Gene3D" id="3.40.50.450">
    <property type="match status" value="1"/>
</dbReference>
<evidence type="ECO:0000313" key="3">
    <source>
        <dbReference type="EMBL" id="QNM11715.1"/>
    </source>
</evidence>
<dbReference type="Pfam" id="PF02481">
    <property type="entry name" value="DNA_processg_A"/>
    <property type="match status" value="1"/>
</dbReference>
<organism evidence="3 4">
    <name type="scientific">[Eubacterium] hominis</name>
    <dbReference type="NCBI Taxonomy" id="2764325"/>
    <lineage>
        <taxon>Bacteria</taxon>
        <taxon>Bacillati</taxon>
        <taxon>Bacillota</taxon>
        <taxon>Erysipelotrichia</taxon>
        <taxon>Erysipelotrichales</taxon>
        <taxon>Erysipelotrichaceae</taxon>
        <taxon>Amedibacillus</taxon>
    </lineage>
</organism>
<dbReference type="RefSeq" id="WP_117452191.1">
    <property type="nucleotide sequence ID" value="NZ_CP060636.1"/>
</dbReference>
<gene>
    <name evidence="3" type="primary">dprA</name>
    <name evidence="3" type="ORF">H9Q80_15915</name>
</gene>
<dbReference type="Proteomes" id="UP000515856">
    <property type="component" value="Chromosome"/>
</dbReference>
<dbReference type="AlphaFoldDB" id="A0A7G9GLN3"/>
<protein>
    <submittedName>
        <fullName evidence="3">DNA-protecting protein DprA</fullName>
    </submittedName>
</protein>
<comment type="similarity">
    <text evidence="1">Belongs to the DprA/Smf family.</text>
</comment>
<dbReference type="PANTHER" id="PTHR43022">
    <property type="entry name" value="PROTEIN SMF"/>
    <property type="match status" value="1"/>
</dbReference>
<sequence>MREKLLYYAVKYDGDYQKIKKAIEKDEPWEKITYDGCYLTIVDAMYPKKLKRLQYAPWVLFYEGDLSLMERNACGIVGSRNVSAYGAQMCRIITNILKEKYTIVSGLAKGVDALSHRYALDTHTIAVIGCGLDVIYPKENAWLYDKIRKQHLLLSEYPKGSKPFAYHFPWRNRILVGLSDQLVVVEARKRSGTMISVNEALAIDIPVYCVPHDFLKKEGEGCNLLISQGANILVDEEDIRNI</sequence>
<dbReference type="GO" id="GO:0009294">
    <property type="term" value="P:DNA-mediated transformation"/>
    <property type="evidence" value="ECO:0007669"/>
    <property type="project" value="InterPro"/>
</dbReference>
<evidence type="ECO:0000259" key="2">
    <source>
        <dbReference type="Pfam" id="PF02481"/>
    </source>
</evidence>
<dbReference type="PANTHER" id="PTHR43022:SF1">
    <property type="entry name" value="PROTEIN SMF"/>
    <property type="match status" value="1"/>
</dbReference>
<name>A0A7G9GLN3_9FIRM</name>
<evidence type="ECO:0000256" key="1">
    <source>
        <dbReference type="ARBA" id="ARBA00006525"/>
    </source>
</evidence>